<organism evidence="3 4">
    <name type="scientific">Dehalogenimonas formicexedens</name>
    <dbReference type="NCBI Taxonomy" id="1839801"/>
    <lineage>
        <taxon>Bacteria</taxon>
        <taxon>Bacillati</taxon>
        <taxon>Chloroflexota</taxon>
        <taxon>Dehalococcoidia</taxon>
        <taxon>Dehalococcoidales</taxon>
        <taxon>Dehalococcoidaceae</taxon>
        <taxon>Dehalogenimonas</taxon>
    </lineage>
</organism>
<sequence>MDGKTIVQLAVFEAPSKLVYRALVDSKQHSDFTGDAASIDARVGGKFQAYGEYINGTFLEIVPGRKIVQEWRASDWPSGIFSRVTIDLQEKNGLTTLRLTQEGVPEAFAEEISQGWHDFYWDRLREYLEK</sequence>
<dbReference type="Pfam" id="PF08327">
    <property type="entry name" value="AHSA1"/>
    <property type="match status" value="1"/>
</dbReference>
<evidence type="ECO:0000256" key="1">
    <source>
        <dbReference type="ARBA" id="ARBA00006817"/>
    </source>
</evidence>
<keyword evidence="4" id="KW-1185">Reference proteome</keyword>
<feature type="domain" description="Activator of Hsp90 ATPase homologue 1/2-like C-terminal" evidence="2">
    <location>
        <begin position="14"/>
        <end position="129"/>
    </location>
</feature>
<evidence type="ECO:0000313" key="3">
    <source>
        <dbReference type="EMBL" id="APV44716.1"/>
    </source>
</evidence>
<dbReference type="STRING" id="1839801.Dform_01392"/>
<dbReference type="RefSeq" id="WP_076004368.1">
    <property type="nucleotide sequence ID" value="NZ_CP018258.1"/>
</dbReference>
<comment type="similarity">
    <text evidence="1">Belongs to the AHA1 family.</text>
</comment>
<dbReference type="SUPFAM" id="SSF55961">
    <property type="entry name" value="Bet v1-like"/>
    <property type="match status" value="1"/>
</dbReference>
<protein>
    <submittedName>
        <fullName evidence="3">Putative conserved protein YndB, AHSA1/START domain</fullName>
    </submittedName>
</protein>
<dbReference type="InterPro" id="IPR023393">
    <property type="entry name" value="START-like_dom_sf"/>
</dbReference>
<dbReference type="InterPro" id="IPR013538">
    <property type="entry name" value="ASHA1/2-like_C"/>
</dbReference>
<accession>A0A1P8F8B3</accession>
<dbReference type="EMBL" id="CP018258">
    <property type="protein sequence ID" value="APV44716.1"/>
    <property type="molecule type" value="Genomic_DNA"/>
</dbReference>
<reference evidence="4" key="1">
    <citation type="submission" date="2016-11" db="EMBL/GenBank/DDBJ databases">
        <title>Dehalogenimonas formicexedens sp. nov., a chlorinated alkane respiring bacterium isolated from contaminated groundwater.</title>
        <authorList>
            <person name="Key T.A."/>
            <person name="Bowman K.S."/>
            <person name="Lee I."/>
            <person name="Chun J."/>
            <person name="Albuquerque L."/>
            <person name="da Costa M.S."/>
            <person name="Rainey F.A."/>
            <person name="Moe W.M."/>
        </authorList>
    </citation>
    <scope>NUCLEOTIDE SEQUENCE [LARGE SCALE GENOMIC DNA]</scope>
    <source>
        <strain evidence="4">NSZ-14</strain>
    </source>
</reference>
<dbReference type="Gene3D" id="3.30.530.20">
    <property type="match status" value="1"/>
</dbReference>
<gene>
    <name evidence="3" type="ORF">Dform_01392</name>
</gene>
<proteinExistence type="inferred from homology"/>
<evidence type="ECO:0000259" key="2">
    <source>
        <dbReference type="Pfam" id="PF08327"/>
    </source>
</evidence>
<dbReference type="KEGG" id="dfo:Dform_01392"/>
<dbReference type="OrthoDB" id="337378at2"/>
<evidence type="ECO:0000313" key="4">
    <source>
        <dbReference type="Proteomes" id="UP000185934"/>
    </source>
</evidence>
<dbReference type="AlphaFoldDB" id="A0A1P8F8B3"/>
<dbReference type="Proteomes" id="UP000185934">
    <property type="component" value="Chromosome"/>
</dbReference>
<dbReference type="CDD" id="cd08892">
    <property type="entry name" value="SRPBCC_Aha1"/>
    <property type="match status" value="1"/>
</dbReference>
<name>A0A1P8F8B3_9CHLR</name>